<protein>
    <submittedName>
        <fullName evidence="1">WG repeat-containing protein</fullName>
    </submittedName>
</protein>
<evidence type="ECO:0000313" key="1">
    <source>
        <dbReference type="EMBL" id="KAB4457826.1"/>
    </source>
</evidence>
<organism evidence="1 2">
    <name type="scientific">Bacteroides thetaiotaomicron</name>
    <dbReference type="NCBI Taxonomy" id="818"/>
    <lineage>
        <taxon>Bacteria</taxon>
        <taxon>Pseudomonadati</taxon>
        <taxon>Bacteroidota</taxon>
        <taxon>Bacteroidia</taxon>
        <taxon>Bacteroidales</taxon>
        <taxon>Bacteroidaceae</taxon>
        <taxon>Bacteroides</taxon>
    </lineage>
</organism>
<dbReference type="InterPro" id="IPR032774">
    <property type="entry name" value="WG_beta_rep"/>
</dbReference>
<dbReference type="PANTHER" id="PTHR37841">
    <property type="entry name" value="GLR2918 PROTEIN"/>
    <property type="match status" value="1"/>
</dbReference>
<accession>A0A7J5K1G2</accession>
<reference evidence="1 2" key="1">
    <citation type="journal article" date="2019" name="Nat. Med.">
        <title>A library of human gut bacterial isolates paired with longitudinal multiomics data enables mechanistic microbiome research.</title>
        <authorList>
            <person name="Poyet M."/>
            <person name="Groussin M."/>
            <person name="Gibbons S.M."/>
            <person name="Avila-Pacheco J."/>
            <person name="Jiang X."/>
            <person name="Kearney S.M."/>
            <person name="Perrotta A.R."/>
            <person name="Berdy B."/>
            <person name="Zhao S."/>
            <person name="Lieberman T.D."/>
            <person name="Swanson P.K."/>
            <person name="Smith M."/>
            <person name="Roesemann S."/>
            <person name="Alexander J.E."/>
            <person name="Rich S.A."/>
            <person name="Livny J."/>
            <person name="Vlamakis H."/>
            <person name="Clish C."/>
            <person name="Bullock K."/>
            <person name="Deik A."/>
            <person name="Scott J."/>
            <person name="Pierce K.A."/>
            <person name="Xavier R.J."/>
            <person name="Alm E.J."/>
        </authorList>
    </citation>
    <scope>NUCLEOTIDE SEQUENCE [LARGE SCALE GENOMIC DNA]</scope>
    <source>
        <strain evidence="1 2">BIOML-A160</strain>
    </source>
</reference>
<dbReference type="PANTHER" id="PTHR37841:SF1">
    <property type="entry name" value="DUF3298 DOMAIN-CONTAINING PROTEIN"/>
    <property type="match status" value="1"/>
</dbReference>
<comment type="caution">
    <text evidence="1">The sequence shown here is derived from an EMBL/GenBank/DDBJ whole genome shotgun (WGS) entry which is preliminary data.</text>
</comment>
<name>A0A7J5K1G2_BACT4</name>
<dbReference type="EMBL" id="WCRW01000003">
    <property type="protein sequence ID" value="KAB4457826.1"/>
    <property type="molecule type" value="Genomic_DNA"/>
</dbReference>
<dbReference type="AlphaFoldDB" id="A0A7J5K1G2"/>
<dbReference type="Pfam" id="PF14903">
    <property type="entry name" value="WG_beta_rep"/>
    <property type="match status" value="3"/>
</dbReference>
<proteinExistence type="predicted"/>
<dbReference type="SUPFAM" id="SSF69360">
    <property type="entry name" value="Cell wall binding repeat"/>
    <property type="match status" value="1"/>
</dbReference>
<dbReference type="RefSeq" id="WP_211478579.1">
    <property type="nucleotide sequence ID" value="NZ_CP072224.1"/>
</dbReference>
<evidence type="ECO:0000313" key="2">
    <source>
        <dbReference type="Proteomes" id="UP000436825"/>
    </source>
</evidence>
<dbReference type="Proteomes" id="UP000436825">
    <property type="component" value="Unassembled WGS sequence"/>
</dbReference>
<gene>
    <name evidence="1" type="ORF">GAN75_06460</name>
</gene>
<sequence length="206" mass="23908">MKIKFFLIVTLVLFTVNIYAQDTKLYIYYPDFEKDETLCGFADTNGNIIIPAGKYADIFTTEFDKIAFVAIKGKKGIYAIDKKEKVLFQVCNYEFFPDKVSNGLFRIIENGKIGFANMDGQIIIKPQFNFIFPFQKNDFAIFCEKGTWIKVHEEYTKFSGGKWGAIDKNGKIIIPPIYEDGKERYLKKDGKWYELKEQGKLELESK</sequence>